<gene>
    <name evidence="3" type="ORF">SAMN04489747_4081</name>
</gene>
<evidence type="ECO:0000256" key="1">
    <source>
        <dbReference type="PROSITE-ProRule" id="PRU00023"/>
    </source>
</evidence>
<dbReference type="EMBL" id="LT629688">
    <property type="protein sequence ID" value="SDE68510.1"/>
    <property type="molecule type" value="Genomic_DNA"/>
</dbReference>
<evidence type="ECO:0000313" key="3">
    <source>
        <dbReference type="EMBL" id="SDE68510.1"/>
    </source>
</evidence>
<dbReference type="Gene3D" id="1.25.40.20">
    <property type="entry name" value="Ankyrin repeat-containing domain"/>
    <property type="match status" value="1"/>
</dbReference>
<dbReference type="Proteomes" id="UP000198546">
    <property type="component" value="Chromosome i"/>
</dbReference>
<dbReference type="AlphaFoldDB" id="A0A1G7EXU8"/>
<proteinExistence type="predicted"/>
<dbReference type="SUPFAM" id="SSF48403">
    <property type="entry name" value="Ankyrin repeat"/>
    <property type="match status" value="1"/>
</dbReference>
<keyword evidence="4" id="KW-1185">Reference proteome</keyword>
<reference evidence="3 4" key="1">
    <citation type="submission" date="2016-10" db="EMBL/GenBank/DDBJ databases">
        <authorList>
            <person name="de Groot N.N."/>
        </authorList>
    </citation>
    <scope>NUCLEOTIDE SEQUENCE [LARGE SCALE GENOMIC DNA]</scope>
    <source>
        <strain evidence="3 4">MON 2.2</strain>
    </source>
</reference>
<sequence length="150" mass="15441">MALPSATGEEARVGRAGGHRRQCRADLLSADGPEGYRGAVTTPPQPDDAAQPEDAPEPGPGPLSEDEAEELVRLAQLCLEMARQGDTEGLATYVDAGVPVDLTDADGSTLIMIAAEFGHAATVAALAERGADVSRLDEHGRALLAWGGQG</sequence>
<dbReference type="STRING" id="675864.SAMN04489747_4081"/>
<dbReference type="PROSITE" id="PS50297">
    <property type="entry name" value="ANK_REP_REGION"/>
    <property type="match status" value="1"/>
</dbReference>
<dbReference type="InterPro" id="IPR036770">
    <property type="entry name" value="Ankyrin_rpt-contain_sf"/>
</dbReference>
<protein>
    <submittedName>
        <fullName evidence="3">Uncharacterized protein</fullName>
    </submittedName>
</protein>
<dbReference type="InterPro" id="IPR002110">
    <property type="entry name" value="Ankyrin_rpt"/>
</dbReference>
<feature type="region of interest" description="Disordered" evidence="2">
    <location>
        <begin position="1"/>
        <end position="68"/>
    </location>
</feature>
<evidence type="ECO:0000256" key="2">
    <source>
        <dbReference type="SAM" id="MobiDB-lite"/>
    </source>
</evidence>
<organism evidence="3 4">
    <name type="scientific">Auraticoccus monumenti</name>
    <dbReference type="NCBI Taxonomy" id="675864"/>
    <lineage>
        <taxon>Bacteria</taxon>
        <taxon>Bacillati</taxon>
        <taxon>Actinomycetota</taxon>
        <taxon>Actinomycetes</taxon>
        <taxon>Propionibacteriales</taxon>
        <taxon>Propionibacteriaceae</taxon>
        <taxon>Auraticoccus</taxon>
    </lineage>
</organism>
<evidence type="ECO:0000313" key="4">
    <source>
        <dbReference type="Proteomes" id="UP000198546"/>
    </source>
</evidence>
<keyword evidence="1" id="KW-0040">ANK repeat</keyword>
<accession>A0A1G7EXU8</accession>
<dbReference type="PROSITE" id="PS50088">
    <property type="entry name" value="ANK_REPEAT"/>
    <property type="match status" value="1"/>
</dbReference>
<feature type="repeat" description="ANK" evidence="1">
    <location>
        <begin position="106"/>
        <end position="138"/>
    </location>
</feature>
<name>A0A1G7EXU8_9ACTN</name>